<evidence type="ECO:0000313" key="8">
    <source>
        <dbReference type="EMBL" id="TRY79144.1"/>
    </source>
</evidence>
<keyword evidence="3 6" id="KW-0812">Transmembrane</keyword>
<dbReference type="InterPro" id="IPR000276">
    <property type="entry name" value="GPCR_Rhodpsn"/>
</dbReference>
<feature type="transmembrane region" description="Helical" evidence="6">
    <location>
        <begin position="225"/>
        <end position="251"/>
    </location>
</feature>
<evidence type="ECO:0000256" key="1">
    <source>
        <dbReference type="ARBA" id="ARBA00004370"/>
    </source>
</evidence>
<comment type="subcellular location">
    <subcellularLocation>
        <location evidence="1">Membrane</location>
    </subcellularLocation>
</comment>
<dbReference type="EMBL" id="VCGU01000002">
    <property type="protein sequence ID" value="TRY79144.1"/>
    <property type="molecule type" value="Genomic_DNA"/>
</dbReference>
<dbReference type="SUPFAM" id="SSF81321">
    <property type="entry name" value="Family A G protein-coupled receptor-like"/>
    <property type="match status" value="1"/>
</dbReference>
<evidence type="ECO:0000256" key="4">
    <source>
        <dbReference type="ARBA" id="ARBA00022989"/>
    </source>
</evidence>
<dbReference type="InterPro" id="IPR052954">
    <property type="entry name" value="GPCR-Ligand_Int"/>
</dbReference>
<feature type="domain" description="G-protein coupled receptors family 1 profile" evidence="7">
    <location>
        <begin position="43"/>
        <end position="415"/>
    </location>
</feature>
<feature type="transmembrane region" description="Helical" evidence="6">
    <location>
        <begin position="156"/>
        <end position="174"/>
    </location>
</feature>
<feature type="transmembrane region" description="Helical" evidence="6">
    <location>
        <begin position="72"/>
        <end position="91"/>
    </location>
</feature>
<feature type="transmembrane region" description="Helical" evidence="6">
    <location>
        <begin position="358"/>
        <end position="382"/>
    </location>
</feature>
<keyword evidence="5 6" id="KW-0472">Membrane</keyword>
<evidence type="ECO:0000256" key="2">
    <source>
        <dbReference type="ARBA" id="ARBA00010663"/>
    </source>
</evidence>
<evidence type="ECO:0000256" key="5">
    <source>
        <dbReference type="ARBA" id="ARBA00023136"/>
    </source>
</evidence>
<comment type="similarity">
    <text evidence="2">Belongs to the G-protein coupled receptor 1 family.</text>
</comment>
<dbReference type="PANTHER" id="PTHR46641">
    <property type="entry name" value="FMRFAMIDE RECEPTOR-RELATED"/>
    <property type="match status" value="1"/>
</dbReference>
<evidence type="ECO:0000256" key="6">
    <source>
        <dbReference type="SAM" id="Phobius"/>
    </source>
</evidence>
<dbReference type="InterPro" id="IPR017452">
    <property type="entry name" value="GPCR_Rhodpsn_7TM"/>
</dbReference>
<dbReference type="Pfam" id="PF00001">
    <property type="entry name" value="7tm_1"/>
    <property type="match status" value="1"/>
</dbReference>
<dbReference type="Proteomes" id="UP000318571">
    <property type="component" value="Chromosome 6"/>
</dbReference>
<feature type="transmembrane region" description="Helical" evidence="6">
    <location>
        <begin position="111"/>
        <end position="136"/>
    </location>
</feature>
<dbReference type="PANTHER" id="PTHR46641:SF2">
    <property type="entry name" value="FMRFAMIDE RECEPTOR"/>
    <property type="match status" value="1"/>
</dbReference>
<proteinExistence type="inferred from homology"/>
<organism evidence="8 9">
    <name type="scientific">Tigriopus californicus</name>
    <name type="common">Marine copepod</name>
    <dbReference type="NCBI Taxonomy" id="6832"/>
    <lineage>
        <taxon>Eukaryota</taxon>
        <taxon>Metazoa</taxon>
        <taxon>Ecdysozoa</taxon>
        <taxon>Arthropoda</taxon>
        <taxon>Crustacea</taxon>
        <taxon>Multicrustacea</taxon>
        <taxon>Hexanauplia</taxon>
        <taxon>Copepoda</taxon>
        <taxon>Harpacticoida</taxon>
        <taxon>Harpacticidae</taxon>
        <taxon>Tigriopus</taxon>
    </lineage>
</organism>
<dbReference type="STRING" id="6832.A0A553PN99"/>
<evidence type="ECO:0000256" key="3">
    <source>
        <dbReference type="ARBA" id="ARBA00022692"/>
    </source>
</evidence>
<accession>A0A553PN99</accession>
<dbReference type="Gene3D" id="1.20.1070.10">
    <property type="entry name" value="Rhodopsin 7-helix transmembrane proteins"/>
    <property type="match status" value="1"/>
</dbReference>
<evidence type="ECO:0000313" key="9">
    <source>
        <dbReference type="Proteomes" id="UP000318571"/>
    </source>
</evidence>
<feature type="transmembrane region" description="Helical" evidence="6">
    <location>
        <begin position="31"/>
        <end position="51"/>
    </location>
</feature>
<keyword evidence="4 6" id="KW-1133">Transmembrane helix</keyword>
<sequence>MNGTMNGSVDDNEDLPESNSPDLIVVLTYEVIIPILGGFGIVGNLLSFFVLRRKKFKCNMFVFLRGLAISDIFFLIFTLQVCYYASVHGYVQTEGDQGLHVSSTSKALENYMFNILPSLTNAFGSCSDLIVTFLTLNRVLVMRKIDELQRELYTKWMIRAELMAILVSIILLQVPFGFQYNVIPCQALIWNNDTTPFPIDPDWEPDPDCWTIQPSAMSESLTWEIFVVTHMVMVRILPIIIVSTMNAWMYWRLRSIVKQREMFKDLNKKKAQIFRPESEVANNDIPTISRLVDQNFTSGDEATIFQGIDNNAINHQPTTVWPFRVKRPCAKPKTWICRFFSPTLKRNTTAREIKRSRVLLLIVASHVLLATPFKCLSMIYVFVPDYWSNIPARSIPVCVAHVLMVLNYSINFLLYCIGNKRVREETIAVLFKCRNLYWGSDP</sequence>
<gene>
    <name evidence="8" type="ORF">TCAL_05999</name>
</gene>
<dbReference type="GO" id="GO:0016020">
    <property type="term" value="C:membrane"/>
    <property type="evidence" value="ECO:0007669"/>
    <property type="project" value="UniProtKB-SubCell"/>
</dbReference>
<dbReference type="PRINTS" id="PR00237">
    <property type="entry name" value="GPCRRHODOPSN"/>
</dbReference>
<feature type="transmembrane region" description="Helical" evidence="6">
    <location>
        <begin position="394"/>
        <end position="417"/>
    </location>
</feature>
<dbReference type="GO" id="GO:0004930">
    <property type="term" value="F:G protein-coupled receptor activity"/>
    <property type="evidence" value="ECO:0007669"/>
    <property type="project" value="InterPro"/>
</dbReference>
<comment type="caution">
    <text evidence="8">The sequence shown here is derived from an EMBL/GenBank/DDBJ whole genome shotgun (WGS) entry which is preliminary data.</text>
</comment>
<dbReference type="AlphaFoldDB" id="A0A553PN99"/>
<dbReference type="PROSITE" id="PS50262">
    <property type="entry name" value="G_PROTEIN_RECEP_F1_2"/>
    <property type="match status" value="1"/>
</dbReference>
<name>A0A553PN99_TIGCA</name>
<reference evidence="8 9" key="1">
    <citation type="journal article" date="2018" name="Nat. Ecol. Evol.">
        <title>Genomic signatures of mitonuclear coevolution across populations of Tigriopus californicus.</title>
        <authorList>
            <person name="Barreto F.S."/>
            <person name="Watson E.T."/>
            <person name="Lima T.G."/>
            <person name="Willett C.S."/>
            <person name="Edmands S."/>
            <person name="Li W."/>
            <person name="Burton R.S."/>
        </authorList>
    </citation>
    <scope>NUCLEOTIDE SEQUENCE [LARGE SCALE GENOMIC DNA]</scope>
    <source>
        <strain evidence="8 9">San Diego</strain>
    </source>
</reference>
<evidence type="ECO:0000259" key="7">
    <source>
        <dbReference type="PROSITE" id="PS50262"/>
    </source>
</evidence>
<keyword evidence="9" id="KW-1185">Reference proteome</keyword>
<protein>
    <recommendedName>
        <fullName evidence="7">G-protein coupled receptors family 1 profile domain-containing protein</fullName>
    </recommendedName>
</protein>